<feature type="region of interest" description="Disordered" evidence="1">
    <location>
        <begin position="1"/>
        <end position="22"/>
    </location>
</feature>
<name>A0ABD3BZV2_9LAMI</name>
<organism evidence="2 3">
    <name type="scientific">Castilleja foliolosa</name>
    <dbReference type="NCBI Taxonomy" id="1961234"/>
    <lineage>
        <taxon>Eukaryota</taxon>
        <taxon>Viridiplantae</taxon>
        <taxon>Streptophyta</taxon>
        <taxon>Embryophyta</taxon>
        <taxon>Tracheophyta</taxon>
        <taxon>Spermatophyta</taxon>
        <taxon>Magnoliopsida</taxon>
        <taxon>eudicotyledons</taxon>
        <taxon>Gunneridae</taxon>
        <taxon>Pentapetalae</taxon>
        <taxon>asterids</taxon>
        <taxon>lamiids</taxon>
        <taxon>Lamiales</taxon>
        <taxon>Orobanchaceae</taxon>
        <taxon>Pedicularideae</taxon>
        <taxon>Castillejinae</taxon>
        <taxon>Castilleja</taxon>
    </lineage>
</organism>
<proteinExistence type="predicted"/>
<dbReference type="EMBL" id="JAVIJP010000058">
    <property type="protein sequence ID" value="KAL3622744.1"/>
    <property type="molecule type" value="Genomic_DNA"/>
</dbReference>
<keyword evidence="3" id="KW-1185">Reference proteome</keyword>
<dbReference type="AlphaFoldDB" id="A0ABD3BZV2"/>
<protein>
    <submittedName>
        <fullName evidence="2">Uncharacterized protein</fullName>
    </submittedName>
</protein>
<comment type="caution">
    <text evidence="2">The sequence shown here is derived from an EMBL/GenBank/DDBJ whole genome shotgun (WGS) entry which is preliminary data.</text>
</comment>
<evidence type="ECO:0000313" key="3">
    <source>
        <dbReference type="Proteomes" id="UP001632038"/>
    </source>
</evidence>
<evidence type="ECO:0000313" key="2">
    <source>
        <dbReference type="EMBL" id="KAL3622744.1"/>
    </source>
</evidence>
<evidence type="ECO:0000256" key="1">
    <source>
        <dbReference type="SAM" id="MobiDB-lite"/>
    </source>
</evidence>
<sequence>MPPRNNRRQGTRRQRGDISQQHGVPFPVFNEEEVAIFKSLETRHVTMPKWFDLNLHEQDARLNRRYGSVIAGYIAGFSAEVLARNKSPGFREIMLEFITTFKEGVTGNLTYRLKGVEYELKENEVTRLFGIDGNYLTGGNPGSFERLKASRIHDDEIYVAYKFLAHVILSKDEASIISKPELYALWCMMNGKMVRLIPLISASLIYIIKSRTKKSPAYLAFGGLITMIARFHDIDLDDDHADYPSEEFEVTGRKVGNEWRIIPQNREEELPDSGNEDDEVEDEDAFDDGARPRRRVANAPAYMEVDGRELDEDDEDDADYEEPNGWRAAEARINQRYDAWSNENRVFQEEARSRHEEFIRRDNEAQNRHAEYIRRDDDARIRQEVYLRSHKELMDALARWNAGGQRGPPPS</sequence>
<accession>A0ABD3BZV2</accession>
<feature type="compositionally biased region" description="Acidic residues" evidence="1">
    <location>
        <begin position="309"/>
        <end position="322"/>
    </location>
</feature>
<gene>
    <name evidence="2" type="ORF">CASFOL_033352</name>
</gene>
<dbReference type="Proteomes" id="UP001632038">
    <property type="component" value="Unassembled WGS sequence"/>
</dbReference>
<feature type="compositionally biased region" description="Basic residues" evidence="1">
    <location>
        <begin position="1"/>
        <end position="13"/>
    </location>
</feature>
<reference evidence="3" key="1">
    <citation type="journal article" date="2024" name="IScience">
        <title>Strigolactones Initiate the Formation of Haustorium-like Structures in Castilleja.</title>
        <authorList>
            <person name="Buerger M."/>
            <person name="Peterson D."/>
            <person name="Chory J."/>
        </authorList>
    </citation>
    <scope>NUCLEOTIDE SEQUENCE [LARGE SCALE GENOMIC DNA]</scope>
</reference>
<feature type="compositionally biased region" description="Acidic residues" evidence="1">
    <location>
        <begin position="269"/>
        <end position="287"/>
    </location>
</feature>
<feature type="region of interest" description="Disordered" evidence="1">
    <location>
        <begin position="261"/>
        <end position="322"/>
    </location>
</feature>